<reference evidence="2" key="1">
    <citation type="journal article" date="2012" name="Science">
        <title>The Paleozoic origin of enzymatic lignin decomposition reconstructed from 31 fungal genomes.</title>
        <authorList>
            <person name="Floudas D."/>
            <person name="Binder M."/>
            <person name="Riley R."/>
            <person name="Barry K."/>
            <person name="Blanchette R.A."/>
            <person name="Henrissat B."/>
            <person name="Martinez A.T."/>
            <person name="Otillar R."/>
            <person name="Spatafora J.W."/>
            <person name="Yadav J.S."/>
            <person name="Aerts A."/>
            <person name="Benoit I."/>
            <person name="Boyd A."/>
            <person name="Carlson A."/>
            <person name="Copeland A."/>
            <person name="Coutinho P.M."/>
            <person name="de Vries R.P."/>
            <person name="Ferreira P."/>
            <person name="Findley K."/>
            <person name="Foster B."/>
            <person name="Gaskell J."/>
            <person name="Glotzer D."/>
            <person name="Gorecki P."/>
            <person name="Heitman J."/>
            <person name="Hesse C."/>
            <person name="Hori C."/>
            <person name="Igarashi K."/>
            <person name="Jurgens J.A."/>
            <person name="Kallen N."/>
            <person name="Kersten P."/>
            <person name="Kohler A."/>
            <person name="Kuees U."/>
            <person name="Kumar T.K.A."/>
            <person name="Kuo A."/>
            <person name="LaButti K."/>
            <person name="Larrondo L.F."/>
            <person name="Lindquist E."/>
            <person name="Ling A."/>
            <person name="Lombard V."/>
            <person name="Lucas S."/>
            <person name="Lundell T."/>
            <person name="Martin R."/>
            <person name="McLaughlin D.J."/>
            <person name="Morgenstern I."/>
            <person name="Morin E."/>
            <person name="Murat C."/>
            <person name="Nagy L.G."/>
            <person name="Nolan M."/>
            <person name="Ohm R.A."/>
            <person name="Patyshakuliyeva A."/>
            <person name="Rokas A."/>
            <person name="Ruiz-Duenas F.J."/>
            <person name="Sabat G."/>
            <person name="Salamov A."/>
            <person name="Samejima M."/>
            <person name="Schmutz J."/>
            <person name="Slot J.C."/>
            <person name="St John F."/>
            <person name="Stenlid J."/>
            <person name="Sun H."/>
            <person name="Sun S."/>
            <person name="Syed K."/>
            <person name="Tsang A."/>
            <person name="Wiebenga A."/>
            <person name="Young D."/>
            <person name="Pisabarro A."/>
            <person name="Eastwood D.C."/>
            <person name="Martin F."/>
            <person name="Cullen D."/>
            <person name="Grigoriev I.V."/>
            <person name="Hibbett D.S."/>
        </authorList>
    </citation>
    <scope>NUCLEOTIDE SEQUENCE [LARGE SCALE GENOMIC DNA]</scope>
    <source>
        <strain evidence="2">RWD-64-598 SS2</strain>
    </source>
</reference>
<dbReference type="InterPro" id="IPR006549">
    <property type="entry name" value="HAD-SF_hydro_IIIA"/>
</dbReference>
<dbReference type="SUPFAM" id="SSF52540">
    <property type="entry name" value="P-loop containing nucleoside triphosphate hydrolases"/>
    <property type="match status" value="1"/>
</dbReference>
<sequence>MPAFGVSLPRKKRTLTSAIDNEETQPTTKAQKIHPFFSKHETSDSAFQWKKSLGAKRTCLHGVHLSPESRPKVAAFDLDGTVIKANLGKRTKETATQWEWWRDCVPNKLRELSNSGYTVVFISNQALKSQQIDLWNLKIPSIAAKLSDVPFHIFAATAKDGFRKPMPGMWDELERIFGEDSMQIDKSASFFVGDAAGRSVDFASTDRKWAENLNIPFHTPEQFFLDLPATPYVLPGFRVSDVPEGITGQEIVIFVGYPCLGKTTLYHQHFASAGYVHINQDTLKTRAKCVKAAEEAIQSGKSCVIDNTNRDKATRKFYVQLAAKLNVPIRCCTFSGSIELAWHNNLYRAFAAIPKSDTEAKRDLVPYLAFLSFKEAYEEPELGEGFSRIDTVNWAFEGNDAERKRWSMWLQIDGK</sequence>
<dbReference type="Pfam" id="PF13671">
    <property type="entry name" value="AAA_33"/>
    <property type="match status" value="2"/>
</dbReference>
<dbReference type="GO" id="GO:0006281">
    <property type="term" value="P:DNA repair"/>
    <property type="evidence" value="ECO:0007669"/>
    <property type="project" value="TreeGrafter"/>
</dbReference>
<organism evidence="1 2">
    <name type="scientific">Coniophora puteana (strain RWD-64-598)</name>
    <name type="common">Brown rot fungus</name>
    <dbReference type="NCBI Taxonomy" id="741705"/>
    <lineage>
        <taxon>Eukaryota</taxon>
        <taxon>Fungi</taxon>
        <taxon>Dikarya</taxon>
        <taxon>Basidiomycota</taxon>
        <taxon>Agaricomycotina</taxon>
        <taxon>Agaricomycetes</taxon>
        <taxon>Agaricomycetidae</taxon>
        <taxon>Boletales</taxon>
        <taxon>Coniophorineae</taxon>
        <taxon>Coniophoraceae</taxon>
        <taxon>Coniophora</taxon>
    </lineage>
</organism>
<proteinExistence type="predicted"/>
<dbReference type="KEGG" id="cput:CONPUDRAFT_87778"/>
<accession>A0A5M3N1Q7</accession>
<dbReference type="OrthoDB" id="19045at2759"/>
<dbReference type="InterPro" id="IPR023214">
    <property type="entry name" value="HAD_sf"/>
</dbReference>
<dbReference type="GO" id="GO:0003690">
    <property type="term" value="F:double-stranded DNA binding"/>
    <property type="evidence" value="ECO:0007669"/>
    <property type="project" value="TreeGrafter"/>
</dbReference>
<dbReference type="PANTHER" id="PTHR12083">
    <property type="entry name" value="BIFUNCTIONAL POLYNUCLEOTIDE PHOSPHATASE/KINASE"/>
    <property type="match status" value="1"/>
</dbReference>
<evidence type="ECO:0000313" key="2">
    <source>
        <dbReference type="Proteomes" id="UP000053558"/>
    </source>
</evidence>
<dbReference type="FunFam" id="3.40.50.300:FF:000737">
    <property type="entry name" value="Bifunctional polynucleotide phosphatase/kinase"/>
    <property type="match status" value="1"/>
</dbReference>
<dbReference type="InterPro" id="IPR036412">
    <property type="entry name" value="HAD-like_sf"/>
</dbReference>
<gene>
    <name evidence="1" type="ORF">CONPUDRAFT_87778</name>
</gene>
<dbReference type="PANTHER" id="PTHR12083:SF9">
    <property type="entry name" value="BIFUNCTIONAL POLYNUCLEOTIDE PHOSPHATASE_KINASE"/>
    <property type="match status" value="1"/>
</dbReference>
<name>A0A5M3N1Q7_CONPW</name>
<dbReference type="InterPro" id="IPR013954">
    <property type="entry name" value="PNK3P"/>
</dbReference>
<dbReference type="OMA" id="AADWKWW"/>
<protein>
    <submittedName>
        <fullName evidence="1">PNK3P-domain-containing protein</fullName>
    </submittedName>
</protein>
<dbReference type="Gene3D" id="3.40.50.300">
    <property type="entry name" value="P-loop containing nucleotide triphosphate hydrolases"/>
    <property type="match status" value="1"/>
</dbReference>
<dbReference type="NCBIfam" id="TIGR01664">
    <property type="entry name" value="DNA-3'-Pase"/>
    <property type="match status" value="1"/>
</dbReference>
<dbReference type="Proteomes" id="UP000053558">
    <property type="component" value="Unassembled WGS sequence"/>
</dbReference>
<dbReference type="EMBL" id="JH711574">
    <property type="protein sequence ID" value="EIW85323.1"/>
    <property type="molecule type" value="Genomic_DNA"/>
</dbReference>
<dbReference type="GO" id="GO:0046403">
    <property type="term" value="F:polynucleotide 3'-phosphatase activity"/>
    <property type="evidence" value="ECO:0007669"/>
    <property type="project" value="TreeGrafter"/>
</dbReference>
<comment type="caution">
    <text evidence="1">The sequence shown here is derived from an EMBL/GenBank/DDBJ whole genome shotgun (WGS) entry which is preliminary data.</text>
</comment>
<dbReference type="SUPFAM" id="SSF56784">
    <property type="entry name" value="HAD-like"/>
    <property type="match status" value="1"/>
</dbReference>
<dbReference type="Gene3D" id="3.40.50.1000">
    <property type="entry name" value="HAD superfamily/HAD-like"/>
    <property type="match status" value="1"/>
</dbReference>
<dbReference type="AlphaFoldDB" id="A0A5M3N1Q7"/>
<dbReference type="GeneID" id="19211209"/>
<dbReference type="InterPro" id="IPR027417">
    <property type="entry name" value="P-loop_NTPase"/>
</dbReference>
<dbReference type="InterPro" id="IPR006551">
    <property type="entry name" value="Polynucleotide_phosphatase"/>
</dbReference>
<dbReference type="RefSeq" id="XP_007764836.1">
    <property type="nucleotide sequence ID" value="XM_007766646.1"/>
</dbReference>
<dbReference type="GO" id="GO:0046404">
    <property type="term" value="F:ATP-dependent polydeoxyribonucleotide 5'-hydroxyl-kinase activity"/>
    <property type="evidence" value="ECO:0007669"/>
    <property type="project" value="TreeGrafter"/>
</dbReference>
<keyword evidence="2" id="KW-1185">Reference proteome</keyword>
<dbReference type="NCBIfam" id="TIGR01662">
    <property type="entry name" value="HAD-SF-IIIA"/>
    <property type="match status" value="1"/>
</dbReference>
<dbReference type="Pfam" id="PF08645">
    <property type="entry name" value="PNK3P"/>
    <property type="match status" value="1"/>
</dbReference>
<evidence type="ECO:0000313" key="1">
    <source>
        <dbReference type="EMBL" id="EIW85323.1"/>
    </source>
</evidence>